<accession>A0A382SI95</accession>
<organism evidence="2">
    <name type="scientific">marine metagenome</name>
    <dbReference type="NCBI Taxonomy" id="408172"/>
    <lineage>
        <taxon>unclassified sequences</taxon>
        <taxon>metagenomes</taxon>
        <taxon>ecological metagenomes</taxon>
    </lineage>
</organism>
<protein>
    <submittedName>
        <fullName evidence="2">Uncharacterized protein</fullName>
    </submittedName>
</protein>
<evidence type="ECO:0000313" key="2">
    <source>
        <dbReference type="EMBL" id="SVD08631.1"/>
    </source>
</evidence>
<gene>
    <name evidence="2" type="ORF">METZ01_LOCUS361485</name>
</gene>
<feature type="non-terminal residue" evidence="2">
    <location>
        <position position="98"/>
    </location>
</feature>
<proteinExistence type="predicted"/>
<keyword evidence="1" id="KW-1133">Transmembrane helix</keyword>
<feature type="transmembrane region" description="Helical" evidence="1">
    <location>
        <begin position="6"/>
        <end position="23"/>
    </location>
</feature>
<sequence length="98" mass="11040">MLYFIGYIFKIIISLVVGFIIGHNFKAENEDDNKIVLYTSLLSFMTTSLSAVLINLNFENSSIVIGLLLFGLFFVIESFIKDFNSQDKIKLIFSSANG</sequence>
<reference evidence="2" key="1">
    <citation type="submission" date="2018-05" db="EMBL/GenBank/DDBJ databases">
        <authorList>
            <person name="Lanie J.A."/>
            <person name="Ng W.-L."/>
            <person name="Kazmierczak K.M."/>
            <person name="Andrzejewski T.M."/>
            <person name="Davidsen T.M."/>
            <person name="Wayne K.J."/>
            <person name="Tettelin H."/>
            <person name="Glass J.I."/>
            <person name="Rusch D."/>
            <person name="Podicherti R."/>
            <person name="Tsui H.-C.T."/>
            <person name="Winkler M.E."/>
        </authorList>
    </citation>
    <scope>NUCLEOTIDE SEQUENCE</scope>
</reference>
<keyword evidence="1" id="KW-0472">Membrane</keyword>
<feature type="transmembrane region" description="Helical" evidence="1">
    <location>
        <begin position="62"/>
        <end position="80"/>
    </location>
</feature>
<evidence type="ECO:0000256" key="1">
    <source>
        <dbReference type="SAM" id="Phobius"/>
    </source>
</evidence>
<name>A0A382SI95_9ZZZZ</name>
<dbReference type="AlphaFoldDB" id="A0A382SI95"/>
<feature type="transmembrane region" description="Helical" evidence="1">
    <location>
        <begin position="35"/>
        <end position="56"/>
    </location>
</feature>
<keyword evidence="1" id="KW-0812">Transmembrane</keyword>
<dbReference type="EMBL" id="UINC01128704">
    <property type="protein sequence ID" value="SVD08631.1"/>
    <property type="molecule type" value="Genomic_DNA"/>
</dbReference>